<dbReference type="EC" id="2.7.11.1" evidence="2"/>
<keyword evidence="5" id="KW-0433">Leucine-rich repeat</keyword>
<feature type="domain" description="Protein kinase" evidence="21">
    <location>
        <begin position="592"/>
        <end position="868"/>
    </location>
</feature>
<evidence type="ECO:0000256" key="3">
    <source>
        <dbReference type="ARBA" id="ARBA00022527"/>
    </source>
</evidence>
<feature type="binding site" evidence="18">
    <location>
        <position position="620"/>
    </location>
    <ligand>
        <name>ATP</name>
        <dbReference type="ChEBI" id="CHEBI:30616"/>
    </ligand>
</feature>
<keyword evidence="13 19" id="KW-1133">Transmembrane helix</keyword>
<dbReference type="SUPFAM" id="SSF52058">
    <property type="entry name" value="L domain-like"/>
    <property type="match status" value="1"/>
</dbReference>
<keyword evidence="7 19" id="KW-0812">Transmembrane</keyword>
<dbReference type="InterPro" id="IPR024788">
    <property type="entry name" value="Malectin-like_Carb-bd_dom"/>
</dbReference>
<keyword evidence="22" id="KW-1185">Reference proteome</keyword>
<dbReference type="InterPro" id="IPR017441">
    <property type="entry name" value="Protein_kinase_ATP_BS"/>
</dbReference>
<sequence>MSLPNMVIWFFLLLGVSVVTVRVLGQPSTDGFISIDCGIPDGYTYTDDNTSIPYVSDGQFIDTGTSYNISASYLDDTLPRQRTTLRSFPTGARNCYTLRPVMQDGKYLIRATFTYGNYDGLHRARPDNPILFDLYIGVNLWKSINISNASFTYSTEVMTIASAEFISVCLINNGSGTPFISSLELRPLENTMYRAVNDSYSLVLYSRLNLGTTTDKTVRFPDDGYDRVWRPCRNEPDWSEVSTTSRVRNYPKDVFEAPSAVMQTAVIPANSSSLNFYWDIEDGDPASEYYVILHISELQNLTGNKMRQFDVYGIERMSPPNPHSPLYLVSDSIFGNTLETGYSRYNVSLDATTDSTLPPILNAREIYAIRPLSNVTTDIRDVDAIMAIKVQYQVKKNWMGDPCSPKDYAWDGVSCDASMIVAINLSSSGLTGVIGSSFARLKAIEYLDLSYNNLTGPIPDFLADLSSLQVLNLTGNHFNGTIPDALRSKKDKGLLVLSIDPCIDENPCPSKKNKKKITAPIIVILSVVGVVLLLVLMFIAWRLRQRVPGMTPGASARLGSEDCSGQKMDFESYPLQFESRQFTYMQLVNMTDDFVRVIGKGGFGMVYHGCSENGTEVAVKMLSESSSQGAKEFLAEAQNLTRIHHRNLVSLVGYCKDGNYLALVYEYMRRGNLRENLNGVSELGGTLSWRKRLQIALDAAQGLEYLHKGCKPPIIHRDVKTSNILLGEDLEAKIADFGLARAFHSDAHTHVSTLRVVGTPGYIDPEFHNSFQQNEKSDVYGYGVVLLELITGQPPLLPPGPETVHIAQRVASKLARGNIDDIVDARLQGEYDANSVWKVVELAMKCTAQASTQRPTMSDVVMQLKESLALVNEGIDVSQDGAFEIPGKGSVTAGPTAR</sequence>
<keyword evidence="12 18" id="KW-0067">ATP-binding</keyword>
<dbReference type="Gene3D" id="1.10.510.10">
    <property type="entry name" value="Transferase(Phosphotransferase) domain 1"/>
    <property type="match status" value="1"/>
</dbReference>
<dbReference type="FunFam" id="1.10.510.10:FF:000146">
    <property type="entry name" value="LRR receptor-like serine/threonine-protein kinase IOS1"/>
    <property type="match status" value="1"/>
</dbReference>
<evidence type="ECO:0000256" key="2">
    <source>
        <dbReference type="ARBA" id="ARBA00012513"/>
    </source>
</evidence>
<dbReference type="PANTHER" id="PTHR45631:SF204">
    <property type="entry name" value="OS01G0810800 PROTEIN"/>
    <property type="match status" value="1"/>
</dbReference>
<evidence type="ECO:0000256" key="16">
    <source>
        <dbReference type="ARBA" id="ARBA00047899"/>
    </source>
</evidence>
<dbReference type="RefSeq" id="XP_019702975.1">
    <property type="nucleotide sequence ID" value="XM_019847416.2"/>
</dbReference>
<evidence type="ECO:0000256" key="11">
    <source>
        <dbReference type="ARBA" id="ARBA00022777"/>
    </source>
</evidence>
<comment type="catalytic activity">
    <reaction evidence="17">
        <text>L-seryl-[protein] + ATP = O-phospho-L-seryl-[protein] + ADP + H(+)</text>
        <dbReference type="Rhea" id="RHEA:17989"/>
        <dbReference type="Rhea" id="RHEA-COMP:9863"/>
        <dbReference type="Rhea" id="RHEA-COMP:11604"/>
        <dbReference type="ChEBI" id="CHEBI:15378"/>
        <dbReference type="ChEBI" id="CHEBI:29999"/>
        <dbReference type="ChEBI" id="CHEBI:30616"/>
        <dbReference type="ChEBI" id="CHEBI:83421"/>
        <dbReference type="ChEBI" id="CHEBI:456216"/>
        <dbReference type="EC" id="2.7.11.1"/>
    </reaction>
</comment>
<dbReference type="KEGG" id="egu:105035725"/>
<evidence type="ECO:0000259" key="21">
    <source>
        <dbReference type="PROSITE" id="PS50011"/>
    </source>
</evidence>
<evidence type="ECO:0000256" key="15">
    <source>
        <dbReference type="ARBA" id="ARBA00023170"/>
    </source>
</evidence>
<dbReference type="PROSITE" id="PS50011">
    <property type="entry name" value="PROTEIN_KINASE_DOM"/>
    <property type="match status" value="1"/>
</dbReference>
<dbReference type="GO" id="GO:0005524">
    <property type="term" value="F:ATP binding"/>
    <property type="evidence" value="ECO:0007669"/>
    <property type="project" value="UniProtKB-UniRule"/>
</dbReference>
<evidence type="ECO:0000256" key="20">
    <source>
        <dbReference type="SAM" id="SignalP"/>
    </source>
</evidence>
<dbReference type="PROSITE" id="PS00108">
    <property type="entry name" value="PROTEIN_KINASE_ST"/>
    <property type="match status" value="1"/>
</dbReference>
<feature type="chain" id="PRO_5026707103" description="non-specific serine/threonine protein kinase" evidence="20">
    <location>
        <begin position="26"/>
        <end position="898"/>
    </location>
</feature>
<dbReference type="Gene3D" id="3.80.10.10">
    <property type="entry name" value="Ribonuclease Inhibitor"/>
    <property type="match status" value="1"/>
</dbReference>
<dbReference type="OrthoDB" id="2017114at2759"/>
<dbReference type="GO" id="GO:0005886">
    <property type="term" value="C:plasma membrane"/>
    <property type="evidence" value="ECO:0007669"/>
    <property type="project" value="UniProtKB-SubCell"/>
</dbReference>
<evidence type="ECO:0000256" key="14">
    <source>
        <dbReference type="ARBA" id="ARBA00023136"/>
    </source>
</evidence>
<dbReference type="Pfam" id="PF12819">
    <property type="entry name" value="Malectin_like"/>
    <property type="match status" value="1"/>
</dbReference>
<evidence type="ECO:0000256" key="8">
    <source>
        <dbReference type="ARBA" id="ARBA00022729"/>
    </source>
</evidence>
<keyword evidence="4" id="KW-0597">Phosphoprotein</keyword>
<evidence type="ECO:0000256" key="1">
    <source>
        <dbReference type="ARBA" id="ARBA00004162"/>
    </source>
</evidence>
<dbReference type="GeneID" id="105035725"/>
<dbReference type="FunFam" id="3.80.10.10:FF:000129">
    <property type="entry name" value="Leucine-rich repeat receptor-like kinase"/>
    <property type="match status" value="1"/>
</dbReference>
<dbReference type="Pfam" id="PF07714">
    <property type="entry name" value="PK_Tyr_Ser-Thr"/>
    <property type="match status" value="1"/>
</dbReference>
<dbReference type="InterPro" id="IPR000719">
    <property type="entry name" value="Prot_kinase_dom"/>
</dbReference>
<dbReference type="InterPro" id="IPR001245">
    <property type="entry name" value="Ser-Thr/Tyr_kinase_cat_dom"/>
</dbReference>
<dbReference type="Gene3D" id="3.30.200.20">
    <property type="entry name" value="Phosphorylase Kinase, domain 1"/>
    <property type="match status" value="1"/>
</dbReference>
<gene>
    <name evidence="23" type="primary">LOC105035725</name>
</gene>
<dbReference type="InterPro" id="IPR001611">
    <property type="entry name" value="Leu-rich_rpt"/>
</dbReference>
<keyword evidence="6" id="KW-0808">Transferase</keyword>
<dbReference type="FunFam" id="3.30.200.20:FF:000394">
    <property type="entry name" value="Leucine-rich repeat receptor-like protein kinase"/>
    <property type="match status" value="1"/>
</dbReference>
<dbReference type="FunCoup" id="A0A6J0PER6">
    <property type="interactions" value="311"/>
</dbReference>
<dbReference type="PANTHER" id="PTHR45631">
    <property type="entry name" value="OS07G0107800 PROTEIN-RELATED"/>
    <property type="match status" value="1"/>
</dbReference>
<evidence type="ECO:0000256" key="7">
    <source>
        <dbReference type="ARBA" id="ARBA00022692"/>
    </source>
</evidence>
<keyword evidence="3" id="KW-0723">Serine/threonine-protein kinase</keyword>
<dbReference type="AlphaFoldDB" id="A0A6J0PER6"/>
<dbReference type="InterPro" id="IPR011009">
    <property type="entry name" value="Kinase-like_dom_sf"/>
</dbReference>
<comment type="catalytic activity">
    <reaction evidence="16">
        <text>L-threonyl-[protein] + ATP = O-phospho-L-threonyl-[protein] + ADP + H(+)</text>
        <dbReference type="Rhea" id="RHEA:46608"/>
        <dbReference type="Rhea" id="RHEA-COMP:11060"/>
        <dbReference type="Rhea" id="RHEA-COMP:11605"/>
        <dbReference type="ChEBI" id="CHEBI:15378"/>
        <dbReference type="ChEBI" id="CHEBI:30013"/>
        <dbReference type="ChEBI" id="CHEBI:30616"/>
        <dbReference type="ChEBI" id="CHEBI:61977"/>
        <dbReference type="ChEBI" id="CHEBI:456216"/>
        <dbReference type="EC" id="2.7.11.1"/>
    </reaction>
</comment>
<evidence type="ECO:0000256" key="17">
    <source>
        <dbReference type="ARBA" id="ARBA00048679"/>
    </source>
</evidence>
<keyword evidence="14 19" id="KW-0472">Membrane</keyword>
<evidence type="ECO:0000256" key="5">
    <source>
        <dbReference type="ARBA" id="ARBA00022614"/>
    </source>
</evidence>
<evidence type="ECO:0000313" key="22">
    <source>
        <dbReference type="Proteomes" id="UP000504607"/>
    </source>
</evidence>
<evidence type="ECO:0000256" key="10">
    <source>
        <dbReference type="ARBA" id="ARBA00022741"/>
    </source>
</evidence>
<dbReference type="PROSITE" id="PS00107">
    <property type="entry name" value="PROTEIN_KINASE_ATP"/>
    <property type="match status" value="1"/>
</dbReference>
<evidence type="ECO:0000313" key="23">
    <source>
        <dbReference type="RefSeq" id="XP_019702975.1"/>
    </source>
</evidence>
<keyword evidence="15" id="KW-0675">Receptor</keyword>
<dbReference type="InterPro" id="IPR008271">
    <property type="entry name" value="Ser/Thr_kinase_AS"/>
</dbReference>
<evidence type="ECO:0000256" key="19">
    <source>
        <dbReference type="SAM" id="Phobius"/>
    </source>
</evidence>
<comment type="subcellular location">
    <subcellularLocation>
        <location evidence="1">Cell membrane</location>
        <topology evidence="1">Single-pass membrane protein</topology>
    </subcellularLocation>
</comment>
<accession>A0A6J0PER6</accession>
<dbReference type="Proteomes" id="UP000504607">
    <property type="component" value="Unplaced"/>
</dbReference>
<dbReference type="InterPro" id="IPR032675">
    <property type="entry name" value="LRR_dom_sf"/>
</dbReference>
<protein>
    <recommendedName>
        <fullName evidence="2">non-specific serine/threonine protein kinase</fullName>
        <ecNumber evidence="2">2.7.11.1</ecNumber>
    </recommendedName>
</protein>
<keyword evidence="10 18" id="KW-0547">Nucleotide-binding</keyword>
<dbReference type="InParanoid" id="A0A6J0PER6"/>
<proteinExistence type="predicted"/>
<evidence type="ECO:0000256" key="6">
    <source>
        <dbReference type="ARBA" id="ARBA00022679"/>
    </source>
</evidence>
<dbReference type="GO" id="GO:0004674">
    <property type="term" value="F:protein serine/threonine kinase activity"/>
    <property type="evidence" value="ECO:0007669"/>
    <property type="project" value="UniProtKB-KW"/>
</dbReference>
<feature type="transmembrane region" description="Helical" evidence="19">
    <location>
        <begin position="517"/>
        <end position="541"/>
    </location>
</feature>
<evidence type="ECO:0000256" key="18">
    <source>
        <dbReference type="PROSITE-ProRule" id="PRU10141"/>
    </source>
</evidence>
<feature type="signal peptide" evidence="20">
    <location>
        <begin position="1"/>
        <end position="25"/>
    </location>
</feature>
<dbReference type="SUPFAM" id="SSF56112">
    <property type="entry name" value="Protein kinase-like (PK-like)"/>
    <property type="match status" value="1"/>
</dbReference>
<evidence type="ECO:0000256" key="13">
    <source>
        <dbReference type="ARBA" id="ARBA00022989"/>
    </source>
</evidence>
<evidence type="ECO:0000256" key="4">
    <source>
        <dbReference type="ARBA" id="ARBA00022553"/>
    </source>
</evidence>
<evidence type="ECO:0000256" key="12">
    <source>
        <dbReference type="ARBA" id="ARBA00022840"/>
    </source>
</evidence>
<reference evidence="23" key="1">
    <citation type="submission" date="2025-08" db="UniProtKB">
        <authorList>
            <consortium name="RefSeq"/>
        </authorList>
    </citation>
    <scope>IDENTIFICATION</scope>
</reference>
<organism evidence="22 23">
    <name type="scientific">Elaeis guineensis var. tenera</name>
    <name type="common">Oil palm</name>
    <dbReference type="NCBI Taxonomy" id="51953"/>
    <lineage>
        <taxon>Eukaryota</taxon>
        <taxon>Viridiplantae</taxon>
        <taxon>Streptophyta</taxon>
        <taxon>Embryophyta</taxon>
        <taxon>Tracheophyta</taxon>
        <taxon>Spermatophyta</taxon>
        <taxon>Magnoliopsida</taxon>
        <taxon>Liliopsida</taxon>
        <taxon>Arecaceae</taxon>
        <taxon>Arecoideae</taxon>
        <taxon>Cocoseae</taxon>
        <taxon>Elaeidinae</taxon>
        <taxon>Elaeis</taxon>
    </lineage>
</organism>
<dbReference type="SMART" id="SM00220">
    <property type="entry name" value="S_TKc"/>
    <property type="match status" value="1"/>
</dbReference>
<keyword evidence="8 20" id="KW-0732">Signal</keyword>
<keyword evidence="9" id="KW-0677">Repeat</keyword>
<keyword evidence="11" id="KW-0418">Kinase</keyword>
<evidence type="ECO:0000256" key="9">
    <source>
        <dbReference type="ARBA" id="ARBA00022737"/>
    </source>
</evidence>
<dbReference type="Pfam" id="PF13855">
    <property type="entry name" value="LRR_8"/>
    <property type="match status" value="1"/>
</dbReference>
<name>A0A6J0PER6_ELAGV</name>